<dbReference type="AlphaFoldDB" id="A0A9X2I906"/>
<dbReference type="RefSeq" id="WP_250097370.1">
    <property type="nucleotide sequence ID" value="NZ_JAKRYL010000016.1"/>
</dbReference>
<dbReference type="Proteomes" id="UP001139150">
    <property type="component" value="Unassembled WGS sequence"/>
</dbReference>
<accession>A0A9X2I906</accession>
<dbReference type="EMBL" id="JAKRYL010000016">
    <property type="protein sequence ID" value="MCL7748480.1"/>
    <property type="molecule type" value="Genomic_DNA"/>
</dbReference>
<proteinExistence type="predicted"/>
<protein>
    <submittedName>
        <fullName evidence="1">Uncharacterized protein</fullName>
    </submittedName>
</protein>
<keyword evidence="2" id="KW-1185">Reference proteome</keyword>
<comment type="caution">
    <text evidence="1">The sequence shown here is derived from an EMBL/GenBank/DDBJ whole genome shotgun (WGS) entry which is preliminary data.</text>
</comment>
<name>A0A9X2I906_9BACI</name>
<organism evidence="1 2">
    <name type="scientific">Halalkalibacter alkaliphilus</name>
    <dbReference type="NCBI Taxonomy" id="2917993"/>
    <lineage>
        <taxon>Bacteria</taxon>
        <taxon>Bacillati</taxon>
        <taxon>Bacillota</taxon>
        <taxon>Bacilli</taxon>
        <taxon>Bacillales</taxon>
        <taxon>Bacillaceae</taxon>
        <taxon>Halalkalibacter</taxon>
    </lineage>
</organism>
<sequence>MRTTHENEFTPELPTPYTVVPPAYVKTFTEYLRMMDIIVRIILKRIISLKLLFRHGTVDPLFIPINDRFPGVEVINGGHFHVPLCFIVRH</sequence>
<evidence type="ECO:0000313" key="2">
    <source>
        <dbReference type="Proteomes" id="UP001139150"/>
    </source>
</evidence>
<gene>
    <name evidence="1" type="ORF">MF646_15230</name>
</gene>
<reference evidence="1" key="1">
    <citation type="submission" date="2022-02" db="EMBL/GenBank/DDBJ databases">
        <title>Halalkalibacter sp. nov. isolated from Lonar Lake, India.</title>
        <authorList>
            <person name="Joshi A."/>
            <person name="Thite S."/>
            <person name="Lodha T."/>
        </authorList>
    </citation>
    <scope>NUCLEOTIDE SEQUENCE</scope>
    <source>
        <strain evidence="1">MEB205</strain>
    </source>
</reference>
<evidence type="ECO:0000313" key="1">
    <source>
        <dbReference type="EMBL" id="MCL7748480.1"/>
    </source>
</evidence>